<dbReference type="InterPro" id="IPR046848">
    <property type="entry name" value="E_motif"/>
</dbReference>
<keyword evidence="4" id="KW-1185">Reference proteome</keyword>
<gene>
    <name evidence="3" type="ORF">RJ641_031101</name>
</gene>
<evidence type="ECO:0000313" key="4">
    <source>
        <dbReference type="Proteomes" id="UP001370490"/>
    </source>
</evidence>
<dbReference type="PANTHER" id="PTHR47926">
    <property type="entry name" value="PENTATRICOPEPTIDE REPEAT-CONTAINING PROTEIN"/>
    <property type="match status" value="1"/>
</dbReference>
<name>A0AAN8ZKL8_9MAGN</name>
<dbReference type="InterPro" id="IPR011990">
    <property type="entry name" value="TPR-like_helical_dom_sf"/>
</dbReference>
<dbReference type="FunFam" id="1.25.40.10:FF:000348">
    <property type="entry name" value="Pentatricopeptide repeat-containing protein chloroplastic"/>
    <property type="match status" value="1"/>
</dbReference>
<feature type="repeat" description="PPR" evidence="2">
    <location>
        <begin position="98"/>
        <end position="132"/>
    </location>
</feature>
<evidence type="ECO:0000256" key="2">
    <source>
        <dbReference type="PROSITE-ProRule" id="PRU00708"/>
    </source>
</evidence>
<dbReference type="EMBL" id="JBAMMX010000006">
    <property type="protein sequence ID" value="KAK6937593.1"/>
    <property type="molecule type" value="Genomic_DNA"/>
</dbReference>
<dbReference type="Pfam" id="PF01535">
    <property type="entry name" value="PPR"/>
    <property type="match status" value="3"/>
</dbReference>
<protein>
    <submittedName>
        <fullName evidence="3">E motif</fullName>
    </submittedName>
</protein>
<dbReference type="Proteomes" id="UP001370490">
    <property type="component" value="Unassembled WGS sequence"/>
</dbReference>
<organism evidence="3 4">
    <name type="scientific">Dillenia turbinata</name>
    <dbReference type="NCBI Taxonomy" id="194707"/>
    <lineage>
        <taxon>Eukaryota</taxon>
        <taxon>Viridiplantae</taxon>
        <taxon>Streptophyta</taxon>
        <taxon>Embryophyta</taxon>
        <taxon>Tracheophyta</taxon>
        <taxon>Spermatophyta</taxon>
        <taxon>Magnoliopsida</taxon>
        <taxon>eudicotyledons</taxon>
        <taxon>Gunneridae</taxon>
        <taxon>Pentapetalae</taxon>
        <taxon>Dilleniales</taxon>
        <taxon>Dilleniaceae</taxon>
        <taxon>Dillenia</taxon>
    </lineage>
</organism>
<dbReference type="Pfam" id="PF13041">
    <property type="entry name" value="PPR_2"/>
    <property type="match status" value="3"/>
</dbReference>
<comment type="caution">
    <text evidence="3">The sequence shown here is derived from an EMBL/GenBank/DDBJ whole genome shotgun (WGS) entry which is preliminary data.</text>
</comment>
<sequence>MIKKLVENEETPSEPPLVFYRKMMESAIRPNSHTFMYLIKALINRLDTREGEEVHVHVIRTGVVTSQFVSSALLGFYVGVCCCVNRGRRVFDEMSEPGLVSWTAMIRAYFCLKYPRKALEMFREMVRLGLMPDSVAMAVVVSGCGQFGDTSVAECVHGFINKSGIHVDAFVASGLLSMYGDCGNLESAYELFLELDEKNVVMWNTMIHQCIEHKNLDLAKHLFGLLSYRDVVSWNTMVAGLSSEGLHKEALALFHEMECSDVKPNTLTLLSTLSACASLGALETGTWIHAYIERNDMNLDGSLDSGLIDMYAKCGNIDKAVQIFERSPRKNLFAWTSTICGLAMHGHGMKALHYFNEMQKANVQPDDVTLVGVLNACAHAGLLDQGWHYFRSMETDYSLTPKIEHYGCMIDLLGRKGHLKDAYELIMEMPMKANEVIWGTLLSASRVHNYVDLGEFAAKQLLELDPSDSWAQVMLSNIYAGEARWDGVTRLRKEMKDKGLRKSPGCSSTEVNGRVHEFLVGDASHPSHKEIMSMMESIEQVVKL</sequence>
<proteinExistence type="predicted"/>
<dbReference type="FunFam" id="1.25.40.10:FF:000184">
    <property type="entry name" value="Pentatricopeptide repeat-containing protein, chloroplastic"/>
    <property type="match status" value="1"/>
</dbReference>
<accession>A0AAN8ZKL8</accession>
<dbReference type="InterPro" id="IPR046960">
    <property type="entry name" value="PPR_At4g14850-like_plant"/>
</dbReference>
<keyword evidence="1" id="KW-0677">Repeat</keyword>
<dbReference type="SUPFAM" id="SSF48452">
    <property type="entry name" value="TPR-like"/>
    <property type="match status" value="1"/>
</dbReference>
<evidence type="ECO:0000256" key="1">
    <source>
        <dbReference type="ARBA" id="ARBA00022737"/>
    </source>
</evidence>
<feature type="repeat" description="PPR" evidence="2">
    <location>
        <begin position="230"/>
        <end position="264"/>
    </location>
</feature>
<dbReference type="GO" id="GO:0003723">
    <property type="term" value="F:RNA binding"/>
    <property type="evidence" value="ECO:0007669"/>
    <property type="project" value="InterPro"/>
</dbReference>
<dbReference type="PANTHER" id="PTHR47926:SF340">
    <property type="entry name" value="PENTATRICOPEPTIDE REPEAT-CONTAINING PROTEIN"/>
    <property type="match status" value="1"/>
</dbReference>
<reference evidence="3 4" key="1">
    <citation type="submission" date="2023-12" db="EMBL/GenBank/DDBJ databases">
        <title>A high-quality genome assembly for Dillenia turbinata (Dilleniales).</title>
        <authorList>
            <person name="Chanderbali A."/>
        </authorList>
    </citation>
    <scope>NUCLEOTIDE SEQUENCE [LARGE SCALE GENOMIC DNA]</scope>
    <source>
        <strain evidence="3">LSX21</strain>
        <tissue evidence="3">Leaf</tissue>
    </source>
</reference>
<dbReference type="InterPro" id="IPR002885">
    <property type="entry name" value="PPR_rpt"/>
</dbReference>
<dbReference type="Pfam" id="PF20431">
    <property type="entry name" value="E_motif"/>
    <property type="match status" value="1"/>
</dbReference>
<dbReference type="Gene3D" id="1.25.40.10">
    <property type="entry name" value="Tetratricopeptide repeat domain"/>
    <property type="match status" value="4"/>
</dbReference>
<feature type="repeat" description="PPR" evidence="2">
    <location>
        <begin position="168"/>
        <end position="202"/>
    </location>
</feature>
<dbReference type="AlphaFoldDB" id="A0AAN8ZKL8"/>
<dbReference type="GO" id="GO:0009451">
    <property type="term" value="P:RNA modification"/>
    <property type="evidence" value="ECO:0007669"/>
    <property type="project" value="InterPro"/>
</dbReference>
<dbReference type="PROSITE" id="PS51375">
    <property type="entry name" value="PPR"/>
    <property type="match status" value="4"/>
</dbReference>
<feature type="repeat" description="PPR" evidence="2">
    <location>
        <begin position="331"/>
        <end position="365"/>
    </location>
</feature>
<evidence type="ECO:0000313" key="3">
    <source>
        <dbReference type="EMBL" id="KAK6937593.1"/>
    </source>
</evidence>
<dbReference type="NCBIfam" id="TIGR00756">
    <property type="entry name" value="PPR"/>
    <property type="match status" value="3"/>
</dbReference>